<reference evidence="1" key="1">
    <citation type="journal article" date="2021" name="Proc. Natl. Acad. Sci. U.S.A.">
        <title>A Catalog of Tens of Thousands of Viruses from Human Metagenomes Reveals Hidden Associations with Chronic Diseases.</title>
        <authorList>
            <person name="Tisza M.J."/>
            <person name="Buck C.B."/>
        </authorList>
    </citation>
    <scope>NUCLEOTIDE SEQUENCE</scope>
    <source>
        <strain evidence="1">CtGO42</strain>
    </source>
</reference>
<evidence type="ECO:0000313" key="1">
    <source>
        <dbReference type="EMBL" id="DAD69878.1"/>
    </source>
</evidence>
<protein>
    <submittedName>
        <fullName evidence="1">Uncharacterized protein</fullName>
    </submittedName>
</protein>
<accession>A0A8S5LIQ3</accession>
<sequence length="34" mass="3645">MSRPIRMALLMAPCVIPSRAAASLCPSQRAKSVM</sequence>
<organism evidence="1">
    <name type="scientific">Siphoviridae sp. ctGO42</name>
    <dbReference type="NCBI Taxonomy" id="2827566"/>
    <lineage>
        <taxon>Viruses</taxon>
        <taxon>Duplodnaviria</taxon>
        <taxon>Heunggongvirae</taxon>
        <taxon>Uroviricota</taxon>
        <taxon>Caudoviricetes</taxon>
    </lineage>
</organism>
<proteinExistence type="predicted"/>
<name>A0A8S5LIQ3_9CAUD</name>
<dbReference type="EMBL" id="BK015857">
    <property type="protein sequence ID" value="DAD69878.1"/>
    <property type="molecule type" value="Genomic_DNA"/>
</dbReference>